<organism evidence="1 2">
    <name type="scientific">Mucilaginibacter gotjawali</name>
    <dbReference type="NCBI Taxonomy" id="1550579"/>
    <lineage>
        <taxon>Bacteria</taxon>
        <taxon>Pseudomonadati</taxon>
        <taxon>Bacteroidota</taxon>
        <taxon>Sphingobacteriia</taxon>
        <taxon>Sphingobacteriales</taxon>
        <taxon>Sphingobacteriaceae</taxon>
        <taxon>Mucilaginibacter</taxon>
    </lineage>
</organism>
<dbReference type="AlphaFoldDB" id="A0A120MYC7"/>
<reference evidence="1 2" key="1">
    <citation type="submission" date="2015-12" db="EMBL/GenBank/DDBJ databases">
        <title>Genome sequence of Mucilaginibacter gotjawali.</title>
        <authorList>
            <person name="Lee J.S."/>
            <person name="Lee K.C."/>
            <person name="Kim K.K."/>
            <person name="Lee B.W."/>
        </authorList>
    </citation>
    <scope>NUCLEOTIDE SEQUENCE [LARGE SCALE GENOMIC DNA]</scope>
    <source>
        <strain evidence="1 2">SA3-7</strain>
    </source>
</reference>
<dbReference type="EMBL" id="AP017313">
    <property type="protein sequence ID" value="BAU52857.1"/>
    <property type="molecule type" value="Genomic_DNA"/>
</dbReference>
<sequence length="42" mass="5118">MKKKLNKATKYLMKSKVNKKRLLYAIDEMKKGIYYKHDLIEN</sequence>
<protein>
    <submittedName>
        <fullName evidence="1">Uncharacterized protein</fullName>
    </submittedName>
</protein>
<keyword evidence="2" id="KW-1185">Reference proteome</keyword>
<evidence type="ECO:0000313" key="1">
    <source>
        <dbReference type="EMBL" id="BAU52857.1"/>
    </source>
</evidence>
<dbReference type="KEGG" id="mgot:MgSA37_01021"/>
<evidence type="ECO:0000313" key="2">
    <source>
        <dbReference type="Proteomes" id="UP000218263"/>
    </source>
</evidence>
<dbReference type="RefSeq" id="WP_260146976.1">
    <property type="nucleotide sequence ID" value="NZ_AP017313.1"/>
</dbReference>
<gene>
    <name evidence="1" type="ORF">MgSA37_01021</name>
</gene>
<accession>A0A120MYC7</accession>
<name>A0A120MYC7_9SPHI</name>
<dbReference type="Gene3D" id="6.10.250.330">
    <property type="match status" value="1"/>
</dbReference>
<dbReference type="Proteomes" id="UP000218263">
    <property type="component" value="Chromosome"/>
</dbReference>
<proteinExistence type="predicted"/>